<gene>
    <name evidence="7" type="ORF">BS47DRAFT_1417292</name>
</gene>
<evidence type="ECO:0000256" key="5">
    <source>
        <dbReference type="ARBA" id="ARBA00022840"/>
    </source>
</evidence>
<proteinExistence type="predicted"/>
<dbReference type="Proteomes" id="UP000886523">
    <property type="component" value="Unassembled WGS sequence"/>
</dbReference>
<keyword evidence="8" id="KW-1185">Reference proteome</keyword>
<name>A0A9P6ALY0_9AGAM</name>
<dbReference type="InterPro" id="IPR000719">
    <property type="entry name" value="Prot_kinase_dom"/>
</dbReference>
<evidence type="ECO:0000256" key="1">
    <source>
        <dbReference type="ARBA" id="ARBA00022527"/>
    </source>
</evidence>
<dbReference type="OrthoDB" id="541276at2759"/>
<evidence type="ECO:0000313" key="7">
    <source>
        <dbReference type="EMBL" id="KAF9508280.1"/>
    </source>
</evidence>
<feature type="domain" description="Protein kinase" evidence="6">
    <location>
        <begin position="1"/>
        <end position="152"/>
    </location>
</feature>
<evidence type="ECO:0000256" key="2">
    <source>
        <dbReference type="ARBA" id="ARBA00022679"/>
    </source>
</evidence>
<keyword evidence="2" id="KW-0808">Transferase</keyword>
<keyword evidence="1" id="KW-0723">Serine/threonine-protein kinase</keyword>
<keyword evidence="5" id="KW-0067">ATP-binding</keyword>
<evidence type="ECO:0000256" key="4">
    <source>
        <dbReference type="ARBA" id="ARBA00022777"/>
    </source>
</evidence>
<dbReference type="SUPFAM" id="SSF56112">
    <property type="entry name" value="Protein kinase-like (PK-like)"/>
    <property type="match status" value="1"/>
</dbReference>
<dbReference type="GO" id="GO:0004674">
    <property type="term" value="F:protein serine/threonine kinase activity"/>
    <property type="evidence" value="ECO:0007669"/>
    <property type="project" value="UniProtKB-KW"/>
</dbReference>
<evidence type="ECO:0000256" key="3">
    <source>
        <dbReference type="ARBA" id="ARBA00022741"/>
    </source>
</evidence>
<accession>A0A9P6ALY0</accession>
<dbReference type="InterPro" id="IPR008271">
    <property type="entry name" value="Ser/Thr_kinase_AS"/>
</dbReference>
<dbReference type="EMBL" id="MU129062">
    <property type="protein sequence ID" value="KAF9508280.1"/>
    <property type="molecule type" value="Genomic_DNA"/>
</dbReference>
<dbReference type="AlphaFoldDB" id="A0A9P6ALY0"/>
<dbReference type="SMART" id="SM00220">
    <property type="entry name" value="S_TKc"/>
    <property type="match status" value="1"/>
</dbReference>
<organism evidence="7 8">
    <name type="scientific">Hydnum rufescens UP504</name>
    <dbReference type="NCBI Taxonomy" id="1448309"/>
    <lineage>
        <taxon>Eukaryota</taxon>
        <taxon>Fungi</taxon>
        <taxon>Dikarya</taxon>
        <taxon>Basidiomycota</taxon>
        <taxon>Agaricomycotina</taxon>
        <taxon>Agaricomycetes</taxon>
        <taxon>Cantharellales</taxon>
        <taxon>Hydnaceae</taxon>
        <taxon>Hydnum</taxon>
    </lineage>
</organism>
<dbReference type="Gene3D" id="1.10.510.10">
    <property type="entry name" value="Transferase(Phosphotransferase) domain 1"/>
    <property type="match status" value="1"/>
</dbReference>
<dbReference type="Pfam" id="PF00069">
    <property type="entry name" value="Pkinase"/>
    <property type="match status" value="1"/>
</dbReference>
<dbReference type="GO" id="GO:0005524">
    <property type="term" value="F:ATP binding"/>
    <property type="evidence" value="ECO:0007669"/>
    <property type="project" value="UniProtKB-KW"/>
</dbReference>
<evidence type="ECO:0000313" key="8">
    <source>
        <dbReference type="Proteomes" id="UP000886523"/>
    </source>
</evidence>
<dbReference type="PANTHER" id="PTHR24349">
    <property type="entry name" value="SERINE/THREONINE-PROTEIN KINASE"/>
    <property type="match status" value="1"/>
</dbReference>
<dbReference type="InterPro" id="IPR011009">
    <property type="entry name" value="Kinase-like_dom_sf"/>
</dbReference>
<evidence type="ECO:0000259" key="6">
    <source>
        <dbReference type="PROSITE" id="PS50011"/>
    </source>
</evidence>
<dbReference type="PROSITE" id="PS50011">
    <property type="entry name" value="PROTEIN_KINASE_DOM"/>
    <property type="match status" value="1"/>
</dbReference>
<keyword evidence="3" id="KW-0547">Nucleotide-binding</keyword>
<protein>
    <recommendedName>
        <fullName evidence="6">Protein kinase domain-containing protein</fullName>
    </recommendedName>
</protein>
<dbReference type="InterPro" id="IPR050205">
    <property type="entry name" value="CDPK_Ser/Thr_kinases"/>
</dbReference>
<keyword evidence="4" id="KW-0418">Kinase</keyword>
<comment type="caution">
    <text evidence="7">The sequence shown here is derived from an EMBL/GenBank/DDBJ whole genome shotgun (WGS) entry which is preliminary data.</text>
</comment>
<dbReference type="PROSITE" id="PS00108">
    <property type="entry name" value="PROTEIN_KINASE_ST"/>
    <property type="match status" value="1"/>
</dbReference>
<sequence>MSLRVKTDSTVLKREIRLHKLVCTHPGIVTIRRSLVEGPFQLLIMDYYADGDLFYQITQCHRYFGEVDLIRDVYLQIVDAVSYCHSLGVFHRDLKPENILCRAGGTKVVVADFGLATLDVVSTDLRVGSAYYISPECNSGPLYSTPGMTFGL</sequence>
<reference evidence="7" key="1">
    <citation type="journal article" date="2020" name="Nat. Commun.">
        <title>Large-scale genome sequencing of mycorrhizal fungi provides insights into the early evolution of symbiotic traits.</title>
        <authorList>
            <person name="Miyauchi S."/>
            <person name="Kiss E."/>
            <person name="Kuo A."/>
            <person name="Drula E."/>
            <person name="Kohler A."/>
            <person name="Sanchez-Garcia M."/>
            <person name="Morin E."/>
            <person name="Andreopoulos B."/>
            <person name="Barry K.W."/>
            <person name="Bonito G."/>
            <person name="Buee M."/>
            <person name="Carver A."/>
            <person name="Chen C."/>
            <person name="Cichocki N."/>
            <person name="Clum A."/>
            <person name="Culley D."/>
            <person name="Crous P.W."/>
            <person name="Fauchery L."/>
            <person name="Girlanda M."/>
            <person name="Hayes R.D."/>
            <person name="Keri Z."/>
            <person name="LaButti K."/>
            <person name="Lipzen A."/>
            <person name="Lombard V."/>
            <person name="Magnuson J."/>
            <person name="Maillard F."/>
            <person name="Murat C."/>
            <person name="Nolan M."/>
            <person name="Ohm R.A."/>
            <person name="Pangilinan J."/>
            <person name="Pereira M.F."/>
            <person name="Perotto S."/>
            <person name="Peter M."/>
            <person name="Pfister S."/>
            <person name="Riley R."/>
            <person name="Sitrit Y."/>
            <person name="Stielow J.B."/>
            <person name="Szollosi G."/>
            <person name="Zifcakova L."/>
            <person name="Stursova M."/>
            <person name="Spatafora J.W."/>
            <person name="Tedersoo L."/>
            <person name="Vaario L.M."/>
            <person name="Yamada A."/>
            <person name="Yan M."/>
            <person name="Wang P."/>
            <person name="Xu J."/>
            <person name="Bruns T."/>
            <person name="Baldrian P."/>
            <person name="Vilgalys R."/>
            <person name="Dunand C."/>
            <person name="Henrissat B."/>
            <person name="Grigoriev I.V."/>
            <person name="Hibbett D."/>
            <person name="Nagy L.G."/>
            <person name="Martin F.M."/>
        </authorList>
    </citation>
    <scope>NUCLEOTIDE SEQUENCE</scope>
    <source>
        <strain evidence="7">UP504</strain>
    </source>
</reference>